<proteinExistence type="predicted"/>
<evidence type="ECO:0000313" key="1">
    <source>
        <dbReference type="EMBL" id="KAF5181121.1"/>
    </source>
</evidence>
<name>A0A7J6V930_THATH</name>
<dbReference type="EMBL" id="JABWDY010036556">
    <property type="protein sequence ID" value="KAF5181121.1"/>
    <property type="molecule type" value="Genomic_DNA"/>
</dbReference>
<organism evidence="1 2">
    <name type="scientific">Thalictrum thalictroides</name>
    <name type="common">Rue-anemone</name>
    <name type="synonym">Anemone thalictroides</name>
    <dbReference type="NCBI Taxonomy" id="46969"/>
    <lineage>
        <taxon>Eukaryota</taxon>
        <taxon>Viridiplantae</taxon>
        <taxon>Streptophyta</taxon>
        <taxon>Embryophyta</taxon>
        <taxon>Tracheophyta</taxon>
        <taxon>Spermatophyta</taxon>
        <taxon>Magnoliopsida</taxon>
        <taxon>Ranunculales</taxon>
        <taxon>Ranunculaceae</taxon>
        <taxon>Thalictroideae</taxon>
        <taxon>Thalictrum</taxon>
    </lineage>
</organism>
<keyword evidence="2" id="KW-1185">Reference proteome</keyword>
<reference evidence="1 2" key="1">
    <citation type="submission" date="2020-06" db="EMBL/GenBank/DDBJ databases">
        <title>Transcriptomic and genomic resources for Thalictrum thalictroides and T. hernandezii: Facilitating candidate gene discovery in an emerging model plant lineage.</title>
        <authorList>
            <person name="Arias T."/>
            <person name="Riano-Pachon D.M."/>
            <person name="Di Stilio V.S."/>
        </authorList>
    </citation>
    <scope>NUCLEOTIDE SEQUENCE [LARGE SCALE GENOMIC DNA]</scope>
    <source>
        <strain evidence="2">cv. WT478/WT964</strain>
        <tissue evidence="1">Leaves</tissue>
    </source>
</reference>
<comment type="caution">
    <text evidence="1">The sequence shown here is derived from an EMBL/GenBank/DDBJ whole genome shotgun (WGS) entry which is preliminary data.</text>
</comment>
<dbReference type="AlphaFoldDB" id="A0A7J6V930"/>
<gene>
    <name evidence="1" type="ORF">FRX31_029293</name>
</gene>
<accession>A0A7J6V930</accession>
<protein>
    <submittedName>
        <fullName evidence="1">Uncharacterized protein</fullName>
    </submittedName>
</protein>
<dbReference type="Proteomes" id="UP000554482">
    <property type="component" value="Unassembled WGS sequence"/>
</dbReference>
<evidence type="ECO:0000313" key="2">
    <source>
        <dbReference type="Proteomes" id="UP000554482"/>
    </source>
</evidence>
<sequence>MSDRVLLRLVRPFLPNQLARRDLYCCQLGGLSLEAAVFSWLVWTLEAVHSWLVGCCLLDRLCTRPLSLGRKAAVSWQLLGQSLTLEHT</sequence>